<dbReference type="InterPro" id="IPR002048">
    <property type="entry name" value="EF_hand_dom"/>
</dbReference>
<evidence type="ECO:0000259" key="6">
    <source>
        <dbReference type="PROSITE" id="PS50222"/>
    </source>
</evidence>
<dbReference type="Pfam" id="PF13499">
    <property type="entry name" value="EF-hand_7"/>
    <property type="match status" value="1"/>
</dbReference>
<evidence type="ECO:0000256" key="1">
    <source>
        <dbReference type="ARBA" id="ARBA00022723"/>
    </source>
</evidence>
<protein>
    <recommendedName>
        <fullName evidence="6">EF-hand domain-containing protein</fullName>
    </recommendedName>
</protein>
<feature type="compositionally biased region" description="Acidic residues" evidence="5">
    <location>
        <begin position="244"/>
        <end position="261"/>
    </location>
</feature>
<evidence type="ECO:0000313" key="7">
    <source>
        <dbReference type="Ensembl" id="ENSXETP00000117854"/>
    </source>
</evidence>
<sequence>MYRSVQPLPPLQHRHPQTSSHSINNRFHQSATSSNRHRMQRCNWSLREMSVLTAGTSLSQGPGAKMRAVCALLLLPILLGQGWAAPRALQGGRSEHVGIRNPFSQGPEELSLLQGYLKEKDPLETNASNLRREKAILHLFLLHDYDKSGCLDGLELMQLLSGILSHASQGEPTHESVIQMVDEVLERQDLNRDGLLSAPELVTPPIYASEEDVSQDNVSLVIPPPQESQGLDNMENPTDTNEKPDEEMEVQEVEDPSEQEDGPQPSPSDSPVAPEPENEENIQEEAGETVPDTKPGEDGQQNEEAEGKHEEWRTEDEI</sequence>
<evidence type="ECO:0000256" key="3">
    <source>
        <dbReference type="ARBA" id="ARBA00022737"/>
    </source>
</evidence>
<keyword evidence="3" id="KW-0677">Repeat</keyword>
<proteinExistence type="predicted"/>
<dbReference type="InterPro" id="IPR011992">
    <property type="entry name" value="EF-hand-dom_pair"/>
</dbReference>
<dbReference type="GeneTree" id="ENSGT00940000166224"/>
<evidence type="ECO:0000256" key="4">
    <source>
        <dbReference type="ARBA" id="ARBA00022837"/>
    </source>
</evidence>
<feature type="compositionally biased region" description="Polar residues" evidence="5">
    <location>
        <begin position="18"/>
        <end position="34"/>
    </location>
</feature>
<dbReference type="PROSITE" id="PS00018">
    <property type="entry name" value="EF_HAND_1"/>
    <property type="match status" value="2"/>
</dbReference>
<evidence type="ECO:0000256" key="5">
    <source>
        <dbReference type="SAM" id="MobiDB-lite"/>
    </source>
</evidence>
<feature type="region of interest" description="Disordered" evidence="5">
    <location>
        <begin position="1"/>
        <end position="38"/>
    </location>
</feature>
<dbReference type="PROSITE" id="PS50222">
    <property type="entry name" value="EF_HAND_2"/>
    <property type="match status" value="1"/>
</dbReference>
<accession>A0A803KBX3</accession>
<feature type="compositionally biased region" description="Acidic residues" evidence="5">
    <location>
        <begin position="276"/>
        <end position="287"/>
    </location>
</feature>
<dbReference type="SUPFAM" id="SSF47473">
    <property type="entry name" value="EF-hand"/>
    <property type="match status" value="1"/>
</dbReference>
<reference evidence="7" key="2">
    <citation type="submission" date="2021-03" db="UniProtKB">
        <authorList>
            <consortium name="Ensembl"/>
        </authorList>
    </citation>
    <scope>IDENTIFICATION</scope>
</reference>
<feature type="domain" description="EF-hand" evidence="6">
    <location>
        <begin position="131"/>
        <end position="166"/>
    </location>
</feature>
<dbReference type="Ensembl" id="ENSXETT00000110680">
    <property type="protein sequence ID" value="ENSXETP00000117854"/>
    <property type="gene ID" value="ENSXETG00000044552"/>
</dbReference>
<keyword evidence="1" id="KW-0479">Metal-binding</keyword>
<evidence type="ECO:0000256" key="2">
    <source>
        <dbReference type="ARBA" id="ARBA00022729"/>
    </source>
</evidence>
<feature type="region of interest" description="Disordered" evidence="5">
    <location>
        <begin position="210"/>
        <end position="318"/>
    </location>
</feature>
<dbReference type="InterPro" id="IPR052110">
    <property type="entry name" value="MCFD2-like"/>
</dbReference>
<dbReference type="PANTHER" id="PTHR23104">
    <property type="entry name" value="MULTIPLE COAGULATION FACTOR DEFICIENCY PROTEIN 2 NEURAL STEM CELL DERIVED NEURONAL SURVIVAL PROTEIN"/>
    <property type="match status" value="1"/>
</dbReference>
<reference evidence="7" key="1">
    <citation type="journal article" date="2010" name="Science">
        <title>The genome of the Western clawed frog Xenopus tropicalis.</title>
        <authorList>
            <person name="Hellsten U."/>
            <person name="Harland R.M."/>
            <person name="Gilchrist M.J."/>
            <person name="Hendrix D."/>
            <person name="Jurka J."/>
            <person name="Kapitonov V."/>
            <person name="Ovcharenko I."/>
            <person name="Putnam N.H."/>
            <person name="Shu S."/>
            <person name="Taher L."/>
            <person name="Blitz I.L."/>
            <person name="Blumberg B."/>
            <person name="Dichmann D.S."/>
            <person name="Dubchak I."/>
            <person name="Amaya E."/>
            <person name="Detter J.C."/>
            <person name="Fletcher R."/>
            <person name="Gerhard D.S."/>
            <person name="Goodstein D."/>
            <person name="Graves T."/>
            <person name="Grigoriev I.V."/>
            <person name="Grimwood J."/>
            <person name="Kawashima T."/>
            <person name="Lindquist E."/>
            <person name="Lucas S.M."/>
            <person name="Mead P.E."/>
            <person name="Mitros T."/>
            <person name="Ogino H."/>
            <person name="Ohta Y."/>
            <person name="Poliakov A.V."/>
            <person name="Pollet N."/>
            <person name="Robert J."/>
            <person name="Salamov A."/>
            <person name="Sater A.K."/>
            <person name="Schmutz J."/>
            <person name="Terry A."/>
            <person name="Vize P.D."/>
            <person name="Warren W.C."/>
            <person name="Wells D."/>
            <person name="Wills A."/>
            <person name="Wilson R.K."/>
            <person name="Zimmerman L.B."/>
            <person name="Zorn A.M."/>
            <person name="Grainger R."/>
            <person name="Grammer T."/>
            <person name="Khokha M.K."/>
            <person name="Richardson P.M."/>
            <person name="Rokhsar D.S."/>
        </authorList>
    </citation>
    <scope>NUCLEOTIDE SEQUENCE [LARGE SCALE GENOMIC DNA]</scope>
    <source>
        <strain evidence="7">Nigerian</strain>
    </source>
</reference>
<dbReference type="FunCoup" id="A0A803KBX3">
    <property type="interactions" value="8"/>
</dbReference>
<dbReference type="InterPro" id="IPR018247">
    <property type="entry name" value="EF_Hand_1_Ca_BS"/>
</dbReference>
<organism evidence="7">
    <name type="scientific">Xenopus tropicalis</name>
    <name type="common">Western clawed frog</name>
    <name type="synonym">Silurana tropicalis</name>
    <dbReference type="NCBI Taxonomy" id="8364"/>
    <lineage>
        <taxon>Eukaryota</taxon>
        <taxon>Metazoa</taxon>
        <taxon>Chordata</taxon>
        <taxon>Craniata</taxon>
        <taxon>Vertebrata</taxon>
        <taxon>Euteleostomi</taxon>
        <taxon>Amphibia</taxon>
        <taxon>Batrachia</taxon>
        <taxon>Anura</taxon>
        <taxon>Pipoidea</taxon>
        <taxon>Pipidae</taxon>
        <taxon>Xenopodinae</taxon>
        <taxon>Xenopus</taxon>
        <taxon>Silurana</taxon>
    </lineage>
</organism>
<dbReference type="PANTHER" id="PTHR23104:SF15">
    <property type="entry name" value="CELL GROWTH REGULATOR WITH EF HAND DOMAIN PROTEIN 1"/>
    <property type="match status" value="1"/>
</dbReference>
<dbReference type="AlphaFoldDB" id="A0A803KBX3"/>
<dbReference type="InParanoid" id="A0A803KBX3"/>
<dbReference type="GO" id="GO:0005509">
    <property type="term" value="F:calcium ion binding"/>
    <property type="evidence" value="ECO:0007669"/>
    <property type="project" value="InterPro"/>
</dbReference>
<dbReference type="Gene3D" id="1.10.238.10">
    <property type="entry name" value="EF-hand"/>
    <property type="match status" value="1"/>
</dbReference>
<keyword evidence="4" id="KW-0106">Calcium</keyword>
<feature type="compositionally biased region" description="Polar residues" evidence="5">
    <location>
        <begin position="227"/>
        <end position="239"/>
    </location>
</feature>
<name>A0A803KBX3_XENTR</name>
<keyword evidence="2" id="KW-0732">Signal</keyword>